<dbReference type="PROSITE" id="PS51257">
    <property type="entry name" value="PROKAR_LIPOPROTEIN"/>
    <property type="match status" value="1"/>
</dbReference>
<organism evidence="1 2">
    <name type="scientific">Oceanobacillus kimchii</name>
    <dbReference type="NCBI Taxonomy" id="746691"/>
    <lineage>
        <taxon>Bacteria</taxon>
        <taxon>Bacillati</taxon>
        <taxon>Bacillota</taxon>
        <taxon>Bacilli</taxon>
        <taxon>Bacillales</taxon>
        <taxon>Bacillaceae</taxon>
        <taxon>Oceanobacillus</taxon>
    </lineage>
</organism>
<dbReference type="Proteomes" id="UP001275436">
    <property type="component" value="Unassembled WGS sequence"/>
</dbReference>
<reference evidence="1 2" key="1">
    <citation type="submission" date="2023-02" db="EMBL/GenBank/DDBJ databases">
        <title>Oceanobacillus kimchii IFOP_LL358 isolated form Alexandrium catenella lab strain.</title>
        <authorList>
            <person name="Gajardo G."/>
            <person name="Ueki S."/>
            <person name="Maruyama F."/>
        </authorList>
    </citation>
    <scope>NUCLEOTIDE SEQUENCE [LARGE SCALE GENOMIC DNA]</scope>
    <source>
        <strain evidence="1 2">IFOP_LL358</strain>
    </source>
</reference>
<evidence type="ECO:0000313" key="2">
    <source>
        <dbReference type="Proteomes" id="UP001275436"/>
    </source>
</evidence>
<comment type="caution">
    <text evidence="1">The sequence shown here is derived from an EMBL/GenBank/DDBJ whole genome shotgun (WGS) entry which is preliminary data.</text>
</comment>
<dbReference type="EMBL" id="BSKO01000001">
    <property type="protein sequence ID" value="GLO65735.1"/>
    <property type="molecule type" value="Genomic_DNA"/>
</dbReference>
<dbReference type="RefSeq" id="WP_017796430.1">
    <property type="nucleotide sequence ID" value="NZ_BSKO01000001.1"/>
</dbReference>
<proteinExistence type="predicted"/>
<accession>A0ABQ5TGZ2</accession>
<evidence type="ECO:0008006" key="3">
    <source>
        <dbReference type="Google" id="ProtNLM"/>
    </source>
</evidence>
<protein>
    <recommendedName>
        <fullName evidence="3">Lipoprotein</fullName>
    </recommendedName>
</protein>
<name>A0ABQ5TGZ2_9BACI</name>
<evidence type="ECO:0000313" key="1">
    <source>
        <dbReference type="EMBL" id="GLO65735.1"/>
    </source>
</evidence>
<keyword evidence="2" id="KW-1185">Reference proteome</keyword>
<sequence>MKKYMWILLIVLFILGGCGMNNDKEENTSPSEMKAEDLADVPALQDEFTREFIQSIEPVREGFYPFFSKSKSFTMDFPEKMLIDEKSHIVGPDNRSETLVIGYREAINDIFISHTFNYFNAISSPDSSKKQLSQSADYDLEFKNIDSNSKTYDVAEYKINDKRVMLVSLLWNDNQQIQITSTVKCTNELNDNNCEVKINNHKNSIIEQFKSIKFEDYKSE</sequence>
<gene>
    <name evidence="1" type="ORF">MACH08_15190</name>
</gene>